<organism evidence="1 2">
    <name type="scientific">Xenopus laevis</name>
    <name type="common">African clawed frog</name>
    <dbReference type="NCBI Taxonomy" id="8355"/>
    <lineage>
        <taxon>Eukaryota</taxon>
        <taxon>Metazoa</taxon>
        <taxon>Chordata</taxon>
        <taxon>Craniata</taxon>
        <taxon>Vertebrata</taxon>
        <taxon>Euteleostomi</taxon>
        <taxon>Amphibia</taxon>
        <taxon>Batrachia</taxon>
        <taxon>Anura</taxon>
        <taxon>Pipoidea</taxon>
        <taxon>Pipidae</taxon>
        <taxon>Xenopodinae</taxon>
        <taxon>Xenopus</taxon>
        <taxon>Xenopus</taxon>
    </lineage>
</organism>
<gene>
    <name evidence="1" type="ORF">XELAEV_18020466mg</name>
</gene>
<reference evidence="2" key="1">
    <citation type="journal article" date="2016" name="Nature">
        <title>Genome evolution in the allotetraploid frog Xenopus laevis.</title>
        <authorList>
            <person name="Session A.M."/>
            <person name="Uno Y."/>
            <person name="Kwon T."/>
            <person name="Chapman J.A."/>
            <person name="Toyoda A."/>
            <person name="Takahashi S."/>
            <person name="Fukui A."/>
            <person name="Hikosaka A."/>
            <person name="Suzuki A."/>
            <person name="Kondo M."/>
            <person name="van Heeringen S.J."/>
            <person name="Quigley I."/>
            <person name="Heinz S."/>
            <person name="Ogino H."/>
            <person name="Ochi H."/>
            <person name="Hellsten U."/>
            <person name="Lyons J.B."/>
            <person name="Simakov O."/>
            <person name="Putnam N."/>
            <person name="Stites J."/>
            <person name="Kuroki Y."/>
            <person name="Tanaka T."/>
            <person name="Michiue T."/>
            <person name="Watanabe M."/>
            <person name="Bogdanovic O."/>
            <person name="Lister R."/>
            <person name="Georgiou G."/>
            <person name="Paranjpe S.S."/>
            <person name="van Kruijsbergen I."/>
            <person name="Shu S."/>
            <person name="Carlson J."/>
            <person name="Kinoshita T."/>
            <person name="Ohta Y."/>
            <person name="Mawaribuchi S."/>
            <person name="Jenkins J."/>
            <person name="Grimwood J."/>
            <person name="Schmutz J."/>
            <person name="Mitros T."/>
            <person name="Mozaffari S.V."/>
            <person name="Suzuki Y."/>
            <person name="Haramoto Y."/>
            <person name="Yamamoto T.S."/>
            <person name="Takagi C."/>
            <person name="Heald R."/>
            <person name="Miller K."/>
            <person name="Haudenschild C."/>
            <person name="Kitzman J."/>
            <person name="Nakayama T."/>
            <person name="Izutsu Y."/>
            <person name="Robert J."/>
            <person name="Fortriede J."/>
            <person name="Burns K."/>
            <person name="Lotay V."/>
            <person name="Karimi K."/>
            <person name="Yasuoka Y."/>
            <person name="Dichmann D.S."/>
            <person name="Flajnik M.F."/>
            <person name="Houston D.W."/>
            <person name="Shendure J."/>
            <person name="DuPasquier L."/>
            <person name="Vize P.D."/>
            <person name="Zorn A.M."/>
            <person name="Ito M."/>
            <person name="Marcotte E.M."/>
            <person name="Wallingford J.B."/>
            <person name="Ito Y."/>
            <person name="Asashima M."/>
            <person name="Ueno N."/>
            <person name="Matsuda Y."/>
            <person name="Veenstra G.J."/>
            <person name="Fujiyama A."/>
            <person name="Harland R.M."/>
            <person name="Taira M."/>
            <person name="Rokhsar D.S."/>
        </authorList>
    </citation>
    <scope>NUCLEOTIDE SEQUENCE [LARGE SCALE GENOMIC DNA]</scope>
    <source>
        <strain evidence="2">J</strain>
    </source>
</reference>
<evidence type="ECO:0000313" key="2">
    <source>
        <dbReference type="Proteomes" id="UP000694892"/>
    </source>
</evidence>
<dbReference type="EMBL" id="CM004471">
    <property type="protein sequence ID" value="OCT86777.1"/>
    <property type="molecule type" value="Genomic_DNA"/>
</dbReference>
<name>A0A974HQH5_XENLA</name>
<dbReference type="Proteomes" id="UP000694892">
    <property type="component" value="Chromosome 3S"/>
</dbReference>
<dbReference type="AlphaFoldDB" id="A0A974HQH5"/>
<accession>A0A974HQH5</accession>
<proteinExistence type="predicted"/>
<sequence length="296" mass="33019">MIKEGLFPPLVVQYQFGCGWLQSPYRYNAGTSNGCDAAGDHGSLCRGLLGSLRLTRQCFLSLQYFYCFWAGSSSAFPQFPFMFLTSSRAASSSGNKHSRVKGLVWRLLVSRQTPMCSLGHSQQESHVLQMLCFIKATLTEEWTVAILSQVSLPYYINVRNEGMNYERLCPRDGTCRAQVHGVLVNAPFCCALTSTVSDLLQCLFLDMPTVTPVHKKKRILFLYCSTCCNNAKEQHVPESASKASKQSLWQFPPLIASLLSSLTLMHTNKHKDIAGGMCCTVQYKCALIIILLISKR</sequence>
<evidence type="ECO:0000313" key="1">
    <source>
        <dbReference type="EMBL" id="OCT86777.1"/>
    </source>
</evidence>
<protein>
    <submittedName>
        <fullName evidence="1">Uncharacterized protein</fullName>
    </submittedName>
</protein>